<accession>A0A0Q5WLD2</accession>
<dbReference type="OrthoDB" id="7866915at2759"/>
<feature type="transmembrane region" description="Helical" evidence="1">
    <location>
        <begin position="72"/>
        <end position="96"/>
    </location>
</feature>
<evidence type="ECO:0000313" key="2">
    <source>
        <dbReference type="EMBL" id="KQS70971.1"/>
    </source>
</evidence>
<dbReference type="Proteomes" id="UP000008711">
    <property type="component" value="Unassembled WGS sequence"/>
</dbReference>
<sequence>MPKLLSCLGLSIYFPLTYYLPSTLLPCLEHCIKYSSWEKCEQIKFEHLLIVSALVGVTGLLWVSANSTELHFLFNWIIVTFELIVLEISYVAYAIILSRNHFWKWHIVFFGFLVVSFILVSLHVLVANKIVKNHFIENIFRVVPDNTDI</sequence>
<gene>
    <name evidence="2" type="primary">Dere\GG26475</name>
    <name evidence="2" type="synonym">GG26475</name>
    <name evidence="2" type="ORF">Dere_GG26475</name>
</gene>
<evidence type="ECO:0000313" key="3">
    <source>
        <dbReference type="Proteomes" id="UP000008711"/>
    </source>
</evidence>
<keyword evidence="1" id="KW-0812">Transmembrane</keyword>
<evidence type="ECO:0000256" key="1">
    <source>
        <dbReference type="SAM" id="Phobius"/>
    </source>
</evidence>
<keyword evidence="3" id="KW-1185">Reference proteome</keyword>
<organism evidence="2 3">
    <name type="scientific">Drosophila erecta</name>
    <name type="common">Fruit fly</name>
    <dbReference type="NCBI Taxonomy" id="7220"/>
    <lineage>
        <taxon>Eukaryota</taxon>
        <taxon>Metazoa</taxon>
        <taxon>Ecdysozoa</taxon>
        <taxon>Arthropoda</taxon>
        <taxon>Hexapoda</taxon>
        <taxon>Insecta</taxon>
        <taxon>Pterygota</taxon>
        <taxon>Neoptera</taxon>
        <taxon>Endopterygota</taxon>
        <taxon>Diptera</taxon>
        <taxon>Brachycera</taxon>
        <taxon>Muscomorpha</taxon>
        <taxon>Ephydroidea</taxon>
        <taxon>Drosophilidae</taxon>
        <taxon>Drosophila</taxon>
        <taxon>Sophophora</taxon>
    </lineage>
</organism>
<name>A0A0Q5WLD2_DROER</name>
<dbReference type="KEGG" id="der:26526299"/>
<reference evidence="2 3" key="1">
    <citation type="journal article" date="2007" name="Nature">
        <title>Evolution of genes and genomes on the Drosophila phylogeny.</title>
        <authorList>
            <consortium name="Drosophila 12 Genomes Consortium"/>
            <person name="Clark A.G."/>
            <person name="Eisen M.B."/>
            <person name="Smith D.R."/>
            <person name="Bergman C.M."/>
            <person name="Oliver B."/>
            <person name="Markow T.A."/>
            <person name="Kaufman T.C."/>
            <person name="Kellis M."/>
            <person name="Gelbart W."/>
            <person name="Iyer V.N."/>
            <person name="Pollard D.A."/>
            <person name="Sackton T.B."/>
            <person name="Larracuente A.M."/>
            <person name="Singh N.D."/>
            <person name="Abad J.P."/>
            <person name="Abt D.N."/>
            <person name="Adryan B."/>
            <person name="Aguade M."/>
            <person name="Akashi H."/>
            <person name="Anderson W.W."/>
            <person name="Aquadro C.F."/>
            <person name="Ardell D.H."/>
            <person name="Arguello R."/>
            <person name="Artieri C.G."/>
            <person name="Barbash D.A."/>
            <person name="Barker D."/>
            <person name="Barsanti P."/>
            <person name="Batterham P."/>
            <person name="Batzoglou S."/>
            <person name="Begun D."/>
            <person name="Bhutkar A."/>
            <person name="Blanco E."/>
            <person name="Bosak S.A."/>
            <person name="Bradley R.K."/>
            <person name="Brand A.D."/>
            <person name="Brent M.R."/>
            <person name="Brooks A.N."/>
            <person name="Brown R.H."/>
            <person name="Butlin R.K."/>
            <person name="Caggese C."/>
            <person name="Calvi B.R."/>
            <person name="Bernardo de Carvalho A."/>
            <person name="Caspi A."/>
            <person name="Castrezana S."/>
            <person name="Celniker S.E."/>
            <person name="Chang J.L."/>
            <person name="Chapple C."/>
            <person name="Chatterji S."/>
            <person name="Chinwalla A."/>
            <person name="Civetta A."/>
            <person name="Clifton S.W."/>
            <person name="Comeron J.M."/>
            <person name="Costello J.C."/>
            <person name="Coyne J.A."/>
            <person name="Daub J."/>
            <person name="David R.G."/>
            <person name="Delcher A.L."/>
            <person name="Delehaunty K."/>
            <person name="Do C.B."/>
            <person name="Ebling H."/>
            <person name="Edwards K."/>
            <person name="Eickbush T."/>
            <person name="Evans J.D."/>
            <person name="Filipski A."/>
            <person name="Findeiss S."/>
            <person name="Freyhult E."/>
            <person name="Fulton L."/>
            <person name="Fulton R."/>
            <person name="Garcia A.C."/>
            <person name="Gardiner A."/>
            <person name="Garfield D.A."/>
            <person name="Garvin B.E."/>
            <person name="Gibson G."/>
            <person name="Gilbert D."/>
            <person name="Gnerre S."/>
            <person name="Godfrey J."/>
            <person name="Good R."/>
            <person name="Gotea V."/>
            <person name="Gravely B."/>
            <person name="Greenberg A.J."/>
            <person name="Griffiths-Jones S."/>
            <person name="Gross S."/>
            <person name="Guigo R."/>
            <person name="Gustafson E.A."/>
            <person name="Haerty W."/>
            <person name="Hahn M.W."/>
            <person name="Halligan D.L."/>
            <person name="Halpern A.L."/>
            <person name="Halter G.M."/>
            <person name="Han M.V."/>
            <person name="Heger A."/>
            <person name="Hillier L."/>
            <person name="Hinrichs A.S."/>
            <person name="Holmes I."/>
            <person name="Hoskins R.A."/>
            <person name="Hubisz M.J."/>
            <person name="Hultmark D."/>
            <person name="Huntley M.A."/>
            <person name="Jaffe D.B."/>
            <person name="Jagadeeshan S."/>
            <person name="Jeck W.R."/>
            <person name="Johnson J."/>
            <person name="Jones C.D."/>
            <person name="Jordan W.C."/>
            <person name="Karpen G.H."/>
            <person name="Kataoka E."/>
            <person name="Keightley P.D."/>
            <person name="Kheradpour P."/>
            <person name="Kirkness E.F."/>
            <person name="Koerich L.B."/>
            <person name="Kristiansen K."/>
            <person name="Kudrna D."/>
            <person name="Kulathinal R.J."/>
            <person name="Kumar S."/>
            <person name="Kwok R."/>
            <person name="Lander E."/>
            <person name="Langley C.H."/>
            <person name="Lapoint R."/>
            <person name="Lazzaro B.P."/>
            <person name="Lee S.J."/>
            <person name="Levesque L."/>
            <person name="Li R."/>
            <person name="Lin C.F."/>
            <person name="Lin M.F."/>
            <person name="Lindblad-Toh K."/>
            <person name="Llopart A."/>
            <person name="Long M."/>
            <person name="Low L."/>
            <person name="Lozovsky E."/>
            <person name="Lu J."/>
            <person name="Luo M."/>
            <person name="Machado C.A."/>
            <person name="Makalowski W."/>
            <person name="Marzo M."/>
            <person name="Matsuda M."/>
            <person name="Matzkin L."/>
            <person name="McAllister B."/>
            <person name="McBride C.S."/>
            <person name="McKernan B."/>
            <person name="McKernan K."/>
            <person name="Mendez-Lago M."/>
            <person name="Minx P."/>
            <person name="Mollenhauer M.U."/>
            <person name="Montooth K."/>
            <person name="Mount S.M."/>
            <person name="Mu X."/>
            <person name="Myers E."/>
            <person name="Negre B."/>
            <person name="Newfeld S."/>
            <person name="Nielsen R."/>
            <person name="Noor M.A."/>
            <person name="O'Grady P."/>
            <person name="Pachter L."/>
            <person name="Papaceit M."/>
            <person name="Parisi M.J."/>
            <person name="Parisi M."/>
            <person name="Parts L."/>
            <person name="Pedersen J.S."/>
            <person name="Pesole G."/>
            <person name="Phillippy A.M."/>
            <person name="Ponting C.P."/>
            <person name="Pop M."/>
            <person name="Porcelli D."/>
            <person name="Powell J.R."/>
            <person name="Prohaska S."/>
            <person name="Pruitt K."/>
            <person name="Puig M."/>
            <person name="Quesneville H."/>
            <person name="Ram K.R."/>
            <person name="Rand D."/>
            <person name="Rasmussen M.D."/>
            <person name="Reed L.K."/>
            <person name="Reenan R."/>
            <person name="Reily A."/>
            <person name="Remington K.A."/>
            <person name="Rieger T.T."/>
            <person name="Ritchie M.G."/>
            <person name="Robin C."/>
            <person name="Rogers Y.H."/>
            <person name="Rohde C."/>
            <person name="Rozas J."/>
            <person name="Rubenfield M.J."/>
            <person name="Ruiz A."/>
            <person name="Russo S."/>
            <person name="Salzberg S.L."/>
            <person name="Sanchez-Gracia A."/>
            <person name="Saranga D.J."/>
            <person name="Sato H."/>
            <person name="Schaeffer S.W."/>
            <person name="Schatz M.C."/>
            <person name="Schlenke T."/>
            <person name="Schwartz R."/>
            <person name="Segarra C."/>
            <person name="Singh R.S."/>
            <person name="Sirot L."/>
            <person name="Sirota M."/>
            <person name="Sisneros N.B."/>
            <person name="Smith C.D."/>
            <person name="Smith T.F."/>
            <person name="Spieth J."/>
            <person name="Stage D.E."/>
            <person name="Stark A."/>
            <person name="Stephan W."/>
            <person name="Strausberg R.L."/>
            <person name="Strempel S."/>
            <person name="Sturgill D."/>
            <person name="Sutton G."/>
            <person name="Sutton G.G."/>
            <person name="Tao W."/>
            <person name="Teichmann S."/>
            <person name="Tobari Y.N."/>
            <person name="Tomimura Y."/>
            <person name="Tsolas J.M."/>
            <person name="Valente V.L."/>
            <person name="Venter E."/>
            <person name="Venter J.C."/>
            <person name="Vicario S."/>
            <person name="Vieira F.G."/>
            <person name="Vilella A.J."/>
            <person name="Villasante A."/>
            <person name="Walenz B."/>
            <person name="Wang J."/>
            <person name="Wasserman M."/>
            <person name="Watts T."/>
            <person name="Wilson D."/>
            <person name="Wilson R.K."/>
            <person name="Wing R.A."/>
            <person name="Wolfner M.F."/>
            <person name="Wong A."/>
            <person name="Wong G.K."/>
            <person name="Wu C.I."/>
            <person name="Wu G."/>
            <person name="Yamamoto D."/>
            <person name="Yang H.P."/>
            <person name="Yang S.P."/>
            <person name="Yorke J.A."/>
            <person name="Yoshida K."/>
            <person name="Zdobnov E."/>
            <person name="Zhang P."/>
            <person name="Zhang Y."/>
            <person name="Zimin A.V."/>
            <person name="Baldwin J."/>
            <person name="Abdouelleil A."/>
            <person name="Abdulkadir J."/>
            <person name="Abebe A."/>
            <person name="Abera B."/>
            <person name="Abreu J."/>
            <person name="Acer S.C."/>
            <person name="Aftuck L."/>
            <person name="Alexander A."/>
            <person name="An P."/>
            <person name="Anderson E."/>
            <person name="Anderson S."/>
            <person name="Arachi H."/>
            <person name="Azer M."/>
            <person name="Bachantsang P."/>
            <person name="Barry A."/>
            <person name="Bayul T."/>
            <person name="Berlin A."/>
            <person name="Bessette D."/>
            <person name="Bloom T."/>
            <person name="Blye J."/>
            <person name="Boguslavskiy L."/>
            <person name="Bonnet C."/>
            <person name="Boukhgalter B."/>
            <person name="Bourzgui I."/>
            <person name="Brown A."/>
            <person name="Cahill P."/>
            <person name="Channer S."/>
            <person name="Cheshatsang Y."/>
            <person name="Chuda L."/>
            <person name="Citroen M."/>
            <person name="Collymore A."/>
            <person name="Cooke P."/>
            <person name="Costello M."/>
            <person name="D'Aco K."/>
            <person name="Daza R."/>
            <person name="De Haan G."/>
            <person name="DeGray S."/>
            <person name="DeMaso C."/>
            <person name="Dhargay N."/>
            <person name="Dooley K."/>
            <person name="Dooley E."/>
            <person name="Doricent M."/>
            <person name="Dorje P."/>
            <person name="Dorjee K."/>
            <person name="Dupes A."/>
            <person name="Elong R."/>
            <person name="Falk J."/>
            <person name="Farina A."/>
            <person name="Faro S."/>
            <person name="Ferguson D."/>
            <person name="Fisher S."/>
            <person name="Foley C.D."/>
            <person name="Franke A."/>
            <person name="Friedrich D."/>
            <person name="Gadbois L."/>
            <person name="Gearin G."/>
            <person name="Gearin C.R."/>
            <person name="Giannoukos G."/>
            <person name="Goode T."/>
            <person name="Graham J."/>
            <person name="Grandbois E."/>
            <person name="Grewal S."/>
            <person name="Gyaltsen K."/>
            <person name="Hafez N."/>
            <person name="Hagos B."/>
            <person name="Hall J."/>
            <person name="Henson C."/>
            <person name="Hollinger A."/>
            <person name="Honan T."/>
            <person name="Huard M.D."/>
            <person name="Hughes L."/>
            <person name="Hurhula B."/>
            <person name="Husby M.E."/>
            <person name="Kamat A."/>
            <person name="Kanga B."/>
            <person name="Kashin S."/>
            <person name="Khazanovich D."/>
            <person name="Kisner P."/>
            <person name="Lance K."/>
            <person name="Lara M."/>
            <person name="Lee W."/>
            <person name="Lennon N."/>
            <person name="Letendre F."/>
            <person name="LeVine R."/>
            <person name="Lipovsky A."/>
            <person name="Liu X."/>
            <person name="Liu J."/>
            <person name="Liu S."/>
            <person name="Lokyitsang T."/>
            <person name="Lokyitsang Y."/>
            <person name="Lubonja R."/>
            <person name="Lui A."/>
            <person name="MacDonald P."/>
            <person name="Magnisalis V."/>
            <person name="Maru K."/>
            <person name="Matthews C."/>
            <person name="McCusker W."/>
            <person name="McDonough S."/>
            <person name="Mehta T."/>
            <person name="Meldrim J."/>
            <person name="Meneus L."/>
            <person name="Mihai O."/>
            <person name="Mihalev A."/>
            <person name="Mihova T."/>
            <person name="Mittelman R."/>
            <person name="Mlenga V."/>
            <person name="Montmayeur A."/>
            <person name="Mulrain L."/>
            <person name="Navidi A."/>
            <person name="Naylor J."/>
            <person name="Negash T."/>
            <person name="Nguyen T."/>
            <person name="Nguyen N."/>
            <person name="Nicol R."/>
            <person name="Norbu C."/>
            <person name="Norbu N."/>
            <person name="Novod N."/>
            <person name="O'Neill B."/>
            <person name="Osman S."/>
            <person name="Markiewicz E."/>
            <person name="Oyono O.L."/>
            <person name="Patti C."/>
            <person name="Phunkhang P."/>
            <person name="Pierre F."/>
            <person name="Priest M."/>
            <person name="Raghuraman S."/>
            <person name="Rege F."/>
            <person name="Reyes R."/>
            <person name="Rise C."/>
            <person name="Rogov P."/>
            <person name="Ross K."/>
            <person name="Ryan E."/>
            <person name="Settipalli S."/>
            <person name="Shea T."/>
            <person name="Sherpa N."/>
            <person name="Shi L."/>
            <person name="Shih D."/>
            <person name="Sparrow T."/>
            <person name="Spaulding J."/>
            <person name="Stalker J."/>
            <person name="Stange-Thomann N."/>
            <person name="Stavropoulos S."/>
            <person name="Stone C."/>
            <person name="Strader C."/>
            <person name="Tesfaye S."/>
            <person name="Thomson T."/>
            <person name="Thoulutsang Y."/>
            <person name="Thoulutsang D."/>
            <person name="Topham K."/>
            <person name="Topping I."/>
            <person name="Tsamla T."/>
            <person name="Vassiliev H."/>
            <person name="Vo A."/>
            <person name="Wangchuk T."/>
            <person name="Wangdi T."/>
            <person name="Weiand M."/>
            <person name="Wilkinson J."/>
            <person name="Wilson A."/>
            <person name="Yadav S."/>
            <person name="Young G."/>
            <person name="Yu Q."/>
            <person name="Zembek L."/>
            <person name="Zhong D."/>
            <person name="Zimmer A."/>
            <person name="Zwirko Z."/>
            <person name="Jaffe D.B."/>
            <person name="Alvarez P."/>
            <person name="Brockman W."/>
            <person name="Butler J."/>
            <person name="Chin C."/>
            <person name="Gnerre S."/>
            <person name="Grabherr M."/>
            <person name="Kleber M."/>
            <person name="Mauceli E."/>
            <person name="MacCallum I."/>
        </authorList>
    </citation>
    <scope>NUCLEOTIDE SEQUENCE [LARGE SCALE GENOMIC DNA]</scope>
    <source>
        <strain evidence="2 3">TSC#14021-0224.01</strain>
    </source>
</reference>
<feature type="transmembrane region" description="Helical" evidence="1">
    <location>
        <begin position="102"/>
        <end position="126"/>
    </location>
</feature>
<feature type="transmembrane region" description="Helical" evidence="1">
    <location>
        <begin position="47"/>
        <end position="65"/>
    </location>
</feature>
<proteinExistence type="predicted"/>
<protein>
    <submittedName>
        <fullName evidence="2">Uncharacterized protein</fullName>
    </submittedName>
</protein>
<keyword evidence="1" id="KW-0472">Membrane</keyword>
<reference evidence="2 3" key="2">
    <citation type="journal article" date="2008" name="Bioinformatics">
        <title>Assembly reconciliation.</title>
        <authorList>
            <person name="Zimin A.V."/>
            <person name="Smith D.R."/>
            <person name="Sutton G."/>
            <person name="Yorke J.A."/>
        </authorList>
    </citation>
    <scope>NUCLEOTIDE SEQUENCE [LARGE SCALE GENOMIC DNA]</scope>
    <source>
        <strain evidence="2 3">TSC#14021-0224.01</strain>
    </source>
</reference>
<dbReference type="AlphaFoldDB" id="A0A0Q5WLD2"/>
<keyword evidence="1" id="KW-1133">Transmembrane helix</keyword>
<dbReference type="EMBL" id="CH954177">
    <property type="protein sequence ID" value="KQS70971.1"/>
    <property type="molecule type" value="Genomic_DNA"/>
</dbReference>